<evidence type="ECO:0000256" key="1">
    <source>
        <dbReference type="SAM" id="MobiDB-lite"/>
    </source>
</evidence>
<dbReference type="AlphaFoldDB" id="A0AAJ7EEM9"/>
<protein>
    <submittedName>
        <fullName evidence="2">Uncharacterized protein LOC106122745</fullName>
    </submittedName>
</protein>
<name>A0AAJ7EEM9_PAPXU</name>
<dbReference type="RefSeq" id="XP_013174286.1">
    <property type="nucleotide sequence ID" value="XM_013318832.1"/>
</dbReference>
<dbReference type="Proteomes" id="UP000694872">
    <property type="component" value="Unplaced"/>
</dbReference>
<dbReference type="KEGG" id="pxu:106122745"/>
<organism evidence="2">
    <name type="scientific">Papilio xuthus</name>
    <name type="common">Asian swallowtail butterfly</name>
    <dbReference type="NCBI Taxonomy" id="66420"/>
    <lineage>
        <taxon>Eukaryota</taxon>
        <taxon>Metazoa</taxon>
        <taxon>Ecdysozoa</taxon>
        <taxon>Arthropoda</taxon>
        <taxon>Hexapoda</taxon>
        <taxon>Insecta</taxon>
        <taxon>Pterygota</taxon>
        <taxon>Neoptera</taxon>
        <taxon>Endopterygota</taxon>
        <taxon>Lepidoptera</taxon>
        <taxon>Glossata</taxon>
        <taxon>Ditrysia</taxon>
        <taxon>Papilionoidea</taxon>
        <taxon>Papilionidae</taxon>
        <taxon>Papilioninae</taxon>
        <taxon>Papilio</taxon>
    </lineage>
</organism>
<sequence>MKKHKQSLFTKKFNNLDSQDYNDDILWSSSESSDCENKSNTLNNSLSNSRKRKRKKKVNQNLSNLNIIEVSRNDKFSDQMTNEQQLCSEKCMIKSSPILTSKSKKQLSVSPVLKSRCLKSFKNDINILTSPILSSKLQKSVKELSPVLEPTLPHITPKVKKKLFIEANKNRYQPYKLIDDIKSINETKQSKLEIDNTDLEISGTSIESSDRPKTKFDLIKRVQSYFDSHFSSESLSQQSISECESTPQNISKSNEDIYINNIITQVKDIQPNKQNSFQSSCEITEKVKKRYRKDGLAFRLAGLIKKQNSNISLWQHEKFLATNSNFVIPTCEHWVFLIQNIQLKYGCYLIEVKDLKDAPNFVIKVYKPYNLLQINNLRVIVNVSLQHFVGLGLVQQLFPPRSISGHWLPFCYAHFFCVLTTQY</sequence>
<accession>A0AAJ7EEM9</accession>
<feature type="compositionally biased region" description="Basic residues" evidence="1">
    <location>
        <begin position="49"/>
        <end position="58"/>
    </location>
</feature>
<gene>
    <name evidence="2" type="primary">LOC106122745</name>
</gene>
<dbReference type="GeneID" id="106122745"/>
<evidence type="ECO:0000313" key="2">
    <source>
        <dbReference type="RefSeq" id="XP_013174286.1"/>
    </source>
</evidence>
<proteinExistence type="predicted"/>
<feature type="region of interest" description="Disordered" evidence="1">
    <location>
        <begin position="30"/>
        <end position="58"/>
    </location>
</feature>
<feature type="compositionally biased region" description="Low complexity" evidence="1">
    <location>
        <begin position="30"/>
        <end position="48"/>
    </location>
</feature>
<reference evidence="2" key="1">
    <citation type="submission" date="2025-08" db="UniProtKB">
        <authorList>
            <consortium name="RefSeq"/>
        </authorList>
    </citation>
    <scope>IDENTIFICATION</scope>
</reference>